<sequence length="63" mass="7164">MNVEQVLIHGEMDRHVPVELSKDYYKSAVEKGENVKIVILPDIDHFKIIEPTSSAWTSVINSI</sequence>
<dbReference type="RefSeq" id="WP_050807837.1">
    <property type="nucleotide sequence ID" value="NZ_CP062790.1"/>
</dbReference>
<dbReference type="EMBL" id="MBRJ01000022">
    <property type="protein sequence ID" value="OHX48171.1"/>
    <property type="molecule type" value="Genomic_DNA"/>
</dbReference>
<dbReference type="Gene3D" id="3.40.50.1820">
    <property type="entry name" value="alpha/beta hydrolase"/>
    <property type="match status" value="1"/>
</dbReference>
<evidence type="ECO:0000313" key="1">
    <source>
        <dbReference type="EMBL" id="OHX48171.1"/>
    </source>
</evidence>
<dbReference type="Proteomes" id="UP000180194">
    <property type="component" value="Unassembled WGS sequence"/>
</dbReference>
<proteinExistence type="predicted"/>
<organism evidence="1 2">
    <name type="scientific">Cytobacillus oceanisediminis</name>
    <dbReference type="NCBI Taxonomy" id="665099"/>
    <lineage>
        <taxon>Bacteria</taxon>
        <taxon>Bacillati</taxon>
        <taxon>Bacillota</taxon>
        <taxon>Bacilli</taxon>
        <taxon>Bacillales</taxon>
        <taxon>Bacillaceae</taxon>
        <taxon>Cytobacillus</taxon>
    </lineage>
</organism>
<gene>
    <name evidence="1" type="ORF">BBV17_18905</name>
</gene>
<dbReference type="InterPro" id="IPR029058">
    <property type="entry name" value="AB_hydrolase_fold"/>
</dbReference>
<name>A0ABX3CSV8_9BACI</name>
<keyword evidence="2" id="KW-1185">Reference proteome</keyword>
<accession>A0ABX3CSV8</accession>
<evidence type="ECO:0008006" key="3">
    <source>
        <dbReference type="Google" id="ProtNLM"/>
    </source>
</evidence>
<evidence type="ECO:0000313" key="2">
    <source>
        <dbReference type="Proteomes" id="UP000180194"/>
    </source>
</evidence>
<comment type="caution">
    <text evidence="1">The sequence shown here is derived from an EMBL/GenBank/DDBJ whole genome shotgun (WGS) entry which is preliminary data.</text>
</comment>
<reference evidence="1 2" key="1">
    <citation type="submission" date="2016-07" db="EMBL/GenBank/DDBJ databases">
        <title>Bacillus oceanisediminis whole genome.</title>
        <authorList>
            <person name="Pal Y."/>
            <person name="Verma A."/>
            <person name="Mual P."/>
            <person name="Srinivasan K."/>
        </authorList>
    </citation>
    <scope>NUCLEOTIDE SEQUENCE [LARGE SCALE GENOMIC DNA]</scope>
    <source>
        <strain evidence="1 2">Bhandara28</strain>
    </source>
</reference>
<dbReference type="SUPFAM" id="SSF53474">
    <property type="entry name" value="alpha/beta-Hydrolases"/>
    <property type="match status" value="1"/>
</dbReference>
<protein>
    <recommendedName>
        <fullName evidence="3">Peptidase S9 prolyl oligopeptidase catalytic domain-containing protein</fullName>
    </recommendedName>
</protein>